<dbReference type="AlphaFoldDB" id="A0AAE5V7V8"/>
<gene>
    <name evidence="1" type="ORF">CTJ08_02200</name>
</gene>
<dbReference type="EMBL" id="PEJG01000002">
    <property type="protein sequence ID" value="PIH11253.1"/>
    <property type="molecule type" value="Genomic_DNA"/>
</dbReference>
<reference evidence="1 2" key="1">
    <citation type="submission" date="2017-10" db="EMBL/GenBank/DDBJ databases">
        <title>genome sequences of Staph epi in chlorhexidine trial.</title>
        <authorList>
            <person name="Greninger A.L."/>
            <person name="Addetia A."/>
            <person name="Qin X."/>
            <person name="Zerr D."/>
        </authorList>
    </citation>
    <scope>NUCLEOTIDE SEQUENCE [LARGE SCALE GENOMIC DNA]</scope>
    <source>
        <strain evidence="1 2">SCH-17</strain>
    </source>
</reference>
<evidence type="ECO:0000313" key="2">
    <source>
        <dbReference type="Proteomes" id="UP000228502"/>
    </source>
</evidence>
<protein>
    <submittedName>
        <fullName evidence="1">Uncharacterized protein</fullName>
    </submittedName>
</protein>
<comment type="caution">
    <text evidence="1">The sequence shown here is derived from an EMBL/GenBank/DDBJ whole genome shotgun (WGS) entry which is preliminary data.</text>
</comment>
<evidence type="ECO:0000313" key="1">
    <source>
        <dbReference type="EMBL" id="PIH11253.1"/>
    </source>
</evidence>
<organism evidence="1 2">
    <name type="scientific">Staphylococcus epidermidis</name>
    <dbReference type="NCBI Taxonomy" id="1282"/>
    <lineage>
        <taxon>Bacteria</taxon>
        <taxon>Bacillati</taxon>
        <taxon>Bacillota</taxon>
        <taxon>Bacilli</taxon>
        <taxon>Bacillales</taxon>
        <taxon>Staphylococcaceae</taxon>
        <taxon>Staphylococcus</taxon>
    </lineage>
</organism>
<name>A0AAE5V7V8_STAEP</name>
<sequence length="117" mass="13925">MDGTRGSGLYSIPFLLNQCPSREWCEIFINKWDHPRHYSTMHRPGIAKIVEDKIILEGTTIQEVKKYHRDTLIMCVNDTNEEYKILRNKEIKQQQNEIKKVKDFENSLNKNINDIKF</sequence>
<accession>A0AAE5V7V8</accession>
<proteinExistence type="predicted"/>
<dbReference type="Proteomes" id="UP000228502">
    <property type="component" value="Unassembled WGS sequence"/>
</dbReference>